<reference evidence="1" key="2">
    <citation type="submission" date="2021-09" db="EMBL/GenBank/DDBJ databases">
        <authorList>
            <person name="Jia N."/>
            <person name="Wang J."/>
            <person name="Shi W."/>
            <person name="Du L."/>
            <person name="Sun Y."/>
            <person name="Zhan W."/>
            <person name="Jiang J."/>
            <person name="Wang Q."/>
            <person name="Zhang B."/>
            <person name="Ji P."/>
            <person name="Sakyi L.B."/>
            <person name="Cui X."/>
            <person name="Yuan T."/>
            <person name="Jiang B."/>
            <person name="Yang W."/>
            <person name="Lam T.T.-Y."/>
            <person name="Chang Q."/>
            <person name="Ding S."/>
            <person name="Wang X."/>
            <person name="Zhu J."/>
            <person name="Ruan X."/>
            <person name="Zhao L."/>
            <person name="Wei J."/>
            <person name="Que T."/>
            <person name="Du C."/>
            <person name="Cheng J."/>
            <person name="Dai P."/>
            <person name="Han X."/>
            <person name="Huang E."/>
            <person name="Gao Y."/>
            <person name="Liu J."/>
            <person name="Shao H."/>
            <person name="Ye R."/>
            <person name="Li L."/>
            <person name="Wei W."/>
            <person name="Wang X."/>
            <person name="Wang C."/>
            <person name="Huo Q."/>
            <person name="Li W."/>
            <person name="Guo W."/>
            <person name="Chen H."/>
            <person name="Chen S."/>
            <person name="Zhou L."/>
            <person name="Zhou L."/>
            <person name="Ni X."/>
            <person name="Tian J."/>
            <person name="Zhou Y."/>
            <person name="Sheng Y."/>
            <person name="Liu T."/>
            <person name="Pan Y."/>
            <person name="Xia L."/>
            <person name="Li J."/>
            <person name="Zhao F."/>
            <person name="Cao W."/>
        </authorList>
    </citation>
    <scope>NUCLEOTIDE SEQUENCE</scope>
    <source>
        <strain evidence="1">Rmic-2018</strain>
        <tissue evidence="1">Larvae</tissue>
    </source>
</reference>
<sequence>MDAIRFLSPLSLSLQKSKQSPFLPIVQVLPSHFRAACGTAWGDSPQSPALAHDGRDRSTGRVGVTYALDRDVIVQLGLRPLPNSRPSLPDELTRAAVLARRETPRETPPPAWLRARHGSDTHAGFGPSLLLQACHFEGNRAVEEVADWEQMRDVRKNTYPDFSWAAVAHFRSPTARSGDAPSQHSRALCVLLEFRNDAELRSVPTRGMNTESSRRVYPWGNPVRPNGIMADRILLSRRTHPVFLWVDVPSSNGVPLAITAFRDVYTASAVSTCGGIILVAAGASRYSSGLSAVDFASPLRAFIHDRLLAA</sequence>
<organism evidence="1 2">
    <name type="scientific">Rhipicephalus microplus</name>
    <name type="common">Cattle tick</name>
    <name type="synonym">Boophilus microplus</name>
    <dbReference type="NCBI Taxonomy" id="6941"/>
    <lineage>
        <taxon>Eukaryota</taxon>
        <taxon>Metazoa</taxon>
        <taxon>Ecdysozoa</taxon>
        <taxon>Arthropoda</taxon>
        <taxon>Chelicerata</taxon>
        <taxon>Arachnida</taxon>
        <taxon>Acari</taxon>
        <taxon>Parasitiformes</taxon>
        <taxon>Ixodida</taxon>
        <taxon>Ixodoidea</taxon>
        <taxon>Ixodidae</taxon>
        <taxon>Rhipicephalinae</taxon>
        <taxon>Rhipicephalus</taxon>
        <taxon>Boophilus</taxon>
    </lineage>
</organism>
<dbReference type="AlphaFoldDB" id="A0A9J6EM40"/>
<dbReference type="EMBL" id="JABSTU010000003">
    <property type="protein sequence ID" value="KAH8035181.1"/>
    <property type="molecule type" value="Genomic_DNA"/>
</dbReference>
<proteinExistence type="predicted"/>
<gene>
    <name evidence="1" type="ORF">HPB51_004422</name>
</gene>
<evidence type="ECO:0000313" key="2">
    <source>
        <dbReference type="Proteomes" id="UP000821866"/>
    </source>
</evidence>
<name>A0A9J6EM40_RHIMP</name>
<protein>
    <submittedName>
        <fullName evidence="1">Uncharacterized protein</fullName>
    </submittedName>
</protein>
<comment type="caution">
    <text evidence="1">The sequence shown here is derived from an EMBL/GenBank/DDBJ whole genome shotgun (WGS) entry which is preliminary data.</text>
</comment>
<keyword evidence="2" id="KW-1185">Reference proteome</keyword>
<dbReference type="Proteomes" id="UP000821866">
    <property type="component" value="Chromosome 11"/>
</dbReference>
<accession>A0A9J6EM40</accession>
<reference evidence="1" key="1">
    <citation type="journal article" date="2020" name="Cell">
        <title>Large-Scale Comparative Analyses of Tick Genomes Elucidate Their Genetic Diversity and Vector Capacities.</title>
        <authorList>
            <consortium name="Tick Genome and Microbiome Consortium (TIGMIC)"/>
            <person name="Jia N."/>
            <person name="Wang J."/>
            <person name="Shi W."/>
            <person name="Du L."/>
            <person name="Sun Y."/>
            <person name="Zhan W."/>
            <person name="Jiang J.F."/>
            <person name="Wang Q."/>
            <person name="Zhang B."/>
            <person name="Ji P."/>
            <person name="Bell-Sakyi L."/>
            <person name="Cui X.M."/>
            <person name="Yuan T.T."/>
            <person name="Jiang B.G."/>
            <person name="Yang W.F."/>
            <person name="Lam T.T."/>
            <person name="Chang Q.C."/>
            <person name="Ding S.J."/>
            <person name="Wang X.J."/>
            <person name="Zhu J.G."/>
            <person name="Ruan X.D."/>
            <person name="Zhao L."/>
            <person name="Wei J.T."/>
            <person name="Ye R.Z."/>
            <person name="Que T.C."/>
            <person name="Du C.H."/>
            <person name="Zhou Y.H."/>
            <person name="Cheng J.X."/>
            <person name="Dai P.F."/>
            <person name="Guo W.B."/>
            <person name="Han X.H."/>
            <person name="Huang E.J."/>
            <person name="Li L.F."/>
            <person name="Wei W."/>
            <person name="Gao Y.C."/>
            <person name="Liu J.Z."/>
            <person name="Shao H.Z."/>
            <person name="Wang X."/>
            <person name="Wang C.C."/>
            <person name="Yang T.C."/>
            <person name="Huo Q.B."/>
            <person name="Li W."/>
            <person name="Chen H.Y."/>
            <person name="Chen S.E."/>
            <person name="Zhou L.G."/>
            <person name="Ni X.B."/>
            <person name="Tian J.H."/>
            <person name="Sheng Y."/>
            <person name="Liu T."/>
            <person name="Pan Y.S."/>
            <person name="Xia L.Y."/>
            <person name="Li J."/>
            <person name="Zhao F."/>
            <person name="Cao W.C."/>
        </authorList>
    </citation>
    <scope>NUCLEOTIDE SEQUENCE</scope>
    <source>
        <strain evidence="1">Rmic-2018</strain>
    </source>
</reference>
<evidence type="ECO:0000313" key="1">
    <source>
        <dbReference type="EMBL" id="KAH8035181.1"/>
    </source>
</evidence>